<keyword evidence="2" id="KW-1185">Reference proteome</keyword>
<dbReference type="EMBL" id="QDKJ01000003">
    <property type="protein sequence ID" value="PWC14230.1"/>
    <property type="molecule type" value="Genomic_DNA"/>
</dbReference>
<evidence type="ECO:0000313" key="1">
    <source>
        <dbReference type="EMBL" id="PWC14230.1"/>
    </source>
</evidence>
<dbReference type="AlphaFoldDB" id="A0A2U1TXV7"/>
<protein>
    <submittedName>
        <fullName evidence="1">Uncharacterized protein</fullName>
    </submittedName>
</protein>
<proteinExistence type="predicted"/>
<sequence length="80" mass="9047">MATVVLCNERGGHGQITATFGHLRKSMSITGVVISAGEWPESLELVKRCMRWLYIEEFQAANVLSNQIHNEIEALYGRVW</sequence>
<accession>A0A2U1TXV7</accession>
<reference evidence="1 2" key="1">
    <citation type="submission" date="2018-04" db="EMBL/GenBank/DDBJ databases">
        <title>Brenneria corticis sp.nov.</title>
        <authorList>
            <person name="Li Y."/>
        </authorList>
    </citation>
    <scope>NUCLEOTIDE SEQUENCE [LARGE SCALE GENOMIC DNA]</scope>
    <source>
        <strain evidence="1 2">LMG 27715</strain>
    </source>
</reference>
<dbReference type="Proteomes" id="UP000245138">
    <property type="component" value="Unassembled WGS sequence"/>
</dbReference>
<gene>
    <name evidence="1" type="ORF">B4923_04805</name>
</gene>
<name>A0A2U1TXV7_9GAMM</name>
<comment type="caution">
    <text evidence="1">The sequence shown here is derived from an EMBL/GenBank/DDBJ whole genome shotgun (WGS) entry which is preliminary data.</text>
</comment>
<organism evidence="1 2">
    <name type="scientific">Brenneria roseae subsp. americana</name>
    <dbReference type="NCBI Taxonomy" id="1508507"/>
    <lineage>
        <taxon>Bacteria</taxon>
        <taxon>Pseudomonadati</taxon>
        <taxon>Pseudomonadota</taxon>
        <taxon>Gammaproteobacteria</taxon>
        <taxon>Enterobacterales</taxon>
        <taxon>Pectobacteriaceae</taxon>
        <taxon>Brenneria</taxon>
    </lineage>
</organism>
<evidence type="ECO:0000313" key="2">
    <source>
        <dbReference type="Proteomes" id="UP000245138"/>
    </source>
</evidence>